<keyword evidence="3 4" id="KW-0067">ATP-binding</keyword>
<proteinExistence type="inferred from homology"/>
<dbReference type="PROSITE" id="PS50006">
    <property type="entry name" value="FHA_DOMAIN"/>
    <property type="match status" value="1"/>
</dbReference>
<dbReference type="PANTHER" id="PTHR24347">
    <property type="entry name" value="SERINE/THREONINE-PROTEIN KINASE"/>
    <property type="match status" value="1"/>
</dbReference>
<dbReference type="Proteomes" id="UP000274756">
    <property type="component" value="Unassembled WGS sequence"/>
</dbReference>
<evidence type="ECO:0000256" key="5">
    <source>
        <dbReference type="RuleBase" id="RU000304"/>
    </source>
</evidence>
<gene>
    <name evidence="8" type="ORF">DME_LOCUS7897</name>
</gene>
<dbReference type="SMART" id="SM00220">
    <property type="entry name" value="S_TKc"/>
    <property type="match status" value="1"/>
</dbReference>
<keyword evidence="5" id="KW-0418">Kinase</keyword>
<name>A0A0N4U9V4_DRAME</name>
<comment type="similarity">
    <text evidence="5">Belongs to the protein kinase superfamily.</text>
</comment>
<dbReference type="Gene3D" id="1.10.510.10">
    <property type="entry name" value="Transferase(Phosphotransferase) domain 1"/>
    <property type="match status" value="1"/>
</dbReference>
<feature type="domain" description="Protein kinase" evidence="7">
    <location>
        <begin position="168"/>
        <end position="439"/>
    </location>
</feature>
<dbReference type="PROSITE" id="PS00107">
    <property type="entry name" value="PROTEIN_KINASE_ATP"/>
    <property type="match status" value="1"/>
</dbReference>
<dbReference type="SUPFAM" id="SSF56112">
    <property type="entry name" value="Protein kinase-like (PK-like)"/>
    <property type="match status" value="1"/>
</dbReference>
<dbReference type="InterPro" id="IPR011009">
    <property type="entry name" value="Kinase-like_dom_sf"/>
</dbReference>
<dbReference type="Pfam" id="PF00069">
    <property type="entry name" value="Pkinase"/>
    <property type="match status" value="1"/>
</dbReference>
<keyword evidence="10" id="KW-1185">Reference proteome</keyword>
<accession>A0A0N4U9V4</accession>
<keyword evidence="5" id="KW-0808">Transferase</keyword>
<dbReference type="InterPro" id="IPR000253">
    <property type="entry name" value="FHA_dom"/>
</dbReference>
<dbReference type="Proteomes" id="UP000038040">
    <property type="component" value="Unplaced"/>
</dbReference>
<evidence type="ECO:0000256" key="1">
    <source>
        <dbReference type="ARBA" id="ARBA00001946"/>
    </source>
</evidence>
<evidence type="ECO:0000259" key="6">
    <source>
        <dbReference type="PROSITE" id="PS50006"/>
    </source>
</evidence>
<comment type="cofactor">
    <cofactor evidence="1">
        <name>Mg(2+)</name>
        <dbReference type="ChEBI" id="CHEBI:18420"/>
    </cofactor>
</comment>
<dbReference type="OrthoDB" id="40902at2759"/>
<sequence>MDTKQFDDDNGNGNTQLTQKDSQFSQILEFRNVQCEQIEKKRYATLLAMDKGMNSIALYTEYFGFGRKSAYEYYCDFHELSGSKELWLAISSQHCYIQRDFAEKKTYLYDTSKFGTYINTVKIGSGNQRQLISGDLISIVDPKFFVFMYLEGSQEFGDYPSELTERYFVSNHLIGEGAMGKVFIGKCRKRASLAVAIKMIPKKRISFVADRSESGLGPSTELIKREVEIMLSVSHPNCIQLEYVCESPKMAYIVMEYVEGGELFSRITNECNNGRGLGETISKFYAWQMLQAVQYLHAHNIVHRDIKPENILLLKKNIFTVVKLSDFGLSKAGDNSMETFCGTQSYMAPELWSDARHYCSKVDIWALGAILFTCLCGYPPFSTDYTDFSLKEQIMKGRLIFCQVWKKISVQAQYLVRCMLRVDPSRRLAATDVLANDWFNDPVVIKAKSIVSSYLDERKSLTNDGVN</sequence>
<dbReference type="InterPro" id="IPR008984">
    <property type="entry name" value="SMAD_FHA_dom_sf"/>
</dbReference>
<protein>
    <submittedName>
        <fullName evidence="11">Protein kinase domain-containing protein</fullName>
    </submittedName>
</protein>
<keyword evidence="5" id="KW-0723">Serine/threonine-protein kinase</keyword>
<feature type="domain" description="FHA" evidence="6">
    <location>
        <begin position="63"/>
        <end position="123"/>
    </location>
</feature>
<dbReference type="PROSITE" id="PS50011">
    <property type="entry name" value="PROTEIN_KINASE_DOM"/>
    <property type="match status" value="1"/>
</dbReference>
<evidence type="ECO:0000256" key="3">
    <source>
        <dbReference type="ARBA" id="ARBA00022840"/>
    </source>
</evidence>
<dbReference type="AlphaFoldDB" id="A0A0N4U9V4"/>
<dbReference type="SUPFAM" id="SSF49879">
    <property type="entry name" value="SMAD/FHA domain"/>
    <property type="match status" value="1"/>
</dbReference>
<evidence type="ECO:0000256" key="2">
    <source>
        <dbReference type="ARBA" id="ARBA00022741"/>
    </source>
</evidence>
<dbReference type="FunFam" id="1.10.510.10:FF:000571">
    <property type="entry name" value="Maternal embryonic leucine zipper kinase"/>
    <property type="match status" value="1"/>
</dbReference>
<dbReference type="EMBL" id="UYYG01001164">
    <property type="protein sequence ID" value="VDN57924.1"/>
    <property type="molecule type" value="Genomic_DNA"/>
</dbReference>
<dbReference type="Pfam" id="PF00498">
    <property type="entry name" value="FHA"/>
    <property type="match status" value="1"/>
</dbReference>
<dbReference type="PROSITE" id="PS00108">
    <property type="entry name" value="PROTEIN_KINASE_ST"/>
    <property type="match status" value="1"/>
</dbReference>
<organism evidence="9 11">
    <name type="scientific">Dracunculus medinensis</name>
    <name type="common">Guinea worm</name>
    <dbReference type="NCBI Taxonomy" id="318479"/>
    <lineage>
        <taxon>Eukaryota</taxon>
        <taxon>Metazoa</taxon>
        <taxon>Ecdysozoa</taxon>
        <taxon>Nematoda</taxon>
        <taxon>Chromadorea</taxon>
        <taxon>Rhabditida</taxon>
        <taxon>Spirurina</taxon>
        <taxon>Dracunculoidea</taxon>
        <taxon>Dracunculidae</taxon>
        <taxon>Dracunculus</taxon>
    </lineage>
</organism>
<dbReference type="STRING" id="318479.A0A0N4U9V4"/>
<evidence type="ECO:0000259" key="7">
    <source>
        <dbReference type="PROSITE" id="PS50011"/>
    </source>
</evidence>
<reference evidence="11" key="1">
    <citation type="submission" date="2017-02" db="UniProtKB">
        <authorList>
            <consortium name="WormBaseParasite"/>
        </authorList>
    </citation>
    <scope>IDENTIFICATION</scope>
</reference>
<feature type="binding site" evidence="4">
    <location>
        <position position="203"/>
    </location>
    <ligand>
        <name>ATP</name>
        <dbReference type="ChEBI" id="CHEBI:30616"/>
    </ligand>
</feature>
<evidence type="ECO:0000313" key="8">
    <source>
        <dbReference type="EMBL" id="VDN57924.1"/>
    </source>
</evidence>
<dbReference type="GO" id="GO:0005524">
    <property type="term" value="F:ATP binding"/>
    <property type="evidence" value="ECO:0007669"/>
    <property type="project" value="UniProtKB-UniRule"/>
</dbReference>
<dbReference type="GO" id="GO:0004674">
    <property type="term" value="F:protein serine/threonine kinase activity"/>
    <property type="evidence" value="ECO:0007669"/>
    <property type="project" value="UniProtKB-KW"/>
</dbReference>
<dbReference type="InterPro" id="IPR008271">
    <property type="entry name" value="Ser/Thr_kinase_AS"/>
</dbReference>
<evidence type="ECO:0000313" key="9">
    <source>
        <dbReference type="Proteomes" id="UP000038040"/>
    </source>
</evidence>
<evidence type="ECO:0000313" key="11">
    <source>
        <dbReference type="WBParaSite" id="DME_0000389201-mRNA-1"/>
    </source>
</evidence>
<evidence type="ECO:0000256" key="4">
    <source>
        <dbReference type="PROSITE-ProRule" id="PRU10141"/>
    </source>
</evidence>
<dbReference type="WBParaSite" id="DME_0000389201-mRNA-1">
    <property type="protein sequence ID" value="DME_0000389201-mRNA-1"/>
    <property type="gene ID" value="DME_0000389201"/>
</dbReference>
<evidence type="ECO:0000313" key="10">
    <source>
        <dbReference type="Proteomes" id="UP000274756"/>
    </source>
</evidence>
<keyword evidence="2 4" id="KW-0547">Nucleotide-binding</keyword>
<reference evidence="8 10" key="2">
    <citation type="submission" date="2018-11" db="EMBL/GenBank/DDBJ databases">
        <authorList>
            <consortium name="Pathogen Informatics"/>
        </authorList>
    </citation>
    <scope>NUCLEOTIDE SEQUENCE [LARGE SCALE GENOMIC DNA]</scope>
</reference>
<dbReference type="InterPro" id="IPR017441">
    <property type="entry name" value="Protein_kinase_ATP_BS"/>
</dbReference>
<dbReference type="Gene3D" id="2.60.200.20">
    <property type="match status" value="1"/>
</dbReference>
<dbReference type="InterPro" id="IPR000719">
    <property type="entry name" value="Prot_kinase_dom"/>
</dbReference>